<evidence type="ECO:0000256" key="2">
    <source>
        <dbReference type="SAM" id="SignalP"/>
    </source>
</evidence>
<dbReference type="EMBL" id="QQRQ01000002">
    <property type="protein sequence ID" value="RFT07390.1"/>
    <property type="molecule type" value="Genomic_DNA"/>
</dbReference>
<feature type="region of interest" description="Disordered" evidence="1">
    <location>
        <begin position="25"/>
        <end position="46"/>
    </location>
</feature>
<evidence type="ECO:0000256" key="1">
    <source>
        <dbReference type="SAM" id="MobiDB-lite"/>
    </source>
</evidence>
<accession>A0A3E2B5S3</accession>
<organism evidence="3 4">
    <name type="scientific">Evtepia gabavorous</name>
    <dbReference type="NCBI Taxonomy" id="2211183"/>
    <lineage>
        <taxon>Bacteria</taxon>
        <taxon>Bacillati</taxon>
        <taxon>Bacillota</taxon>
        <taxon>Clostridia</taxon>
        <taxon>Eubacteriales</taxon>
        <taxon>Evtepia</taxon>
    </lineage>
</organism>
<feature type="compositionally biased region" description="Low complexity" evidence="1">
    <location>
        <begin position="25"/>
        <end position="40"/>
    </location>
</feature>
<name>A0A3E2B5S3_9FIRM</name>
<gene>
    <name evidence="3" type="ORF">DV520_01710</name>
</gene>
<protein>
    <submittedName>
        <fullName evidence="3">DUF4358 domain-containing protein</fullName>
    </submittedName>
</protein>
<reference evidence="3 4" key="1">
    <citation type="submission" date="2018-07" db="EMBL/GenBank/DDBJ databases">
        <title>GABA Modulating Bacteria of the Human Gut Microbiota.</title>
        <authorList>
            <person name="Strandwitz P."/>
            <person name="Kim K.H."/>
            <person name="Terekhova D."/>
            <person name="Liu J.K."/>
            <person name="Sharma A."/>
            <person name="Levering J."/>
            <person name="Mcdonald D."/>
            <person name="Dietrich D."/>
            <person name="Ramadhar T.R."/>
            <person name="Lekbua A."/>
            <person name="Mroue N."/>
            <person name="Liston C."/>
            <person name="Stewart E.J."/>
            <person name="Dubin M.J."/>
            <person name="Zengler K."/>
            <person name="Knight R."/>
            <person name="Gilbert J.A."/>
            <person name="Clardy J."/>
            <person name="Lewis K."/>
        </authorList>
    </citation>
    <scope>NUCLEOTIDE SEQUENCE [LARGE SCALE GENOMIC DNA]</scope>
    <source>
        <strain evidence="3 4">KLE1738</strain>
    </source>
</reference>
<dbReference type="Pfam" id="PF14270">
    <property type="entry name" value="DUF4358"/>
    <property type="match status" value="1"/>
</dbReference>
<proteinExistence type="predicted"/>
<keyword evidence="2" id="KW-0732">Signal</keyword>
<feature type="signal peptide" evidence="2">
    <location>
        <begin position="1"/>
        <end position="21"/>
    </location>
</feature>
<dbReference type="InterPro" id="IPR025648">
    <property type="entry name" value="DUF4358"/>
</dbReference>
<dbReference type="RefSeq" id="WP_021918976.1">
    <property type="nucleotide sequence ID" value="NZ_CAKXKJ010000010.1"/>
</dbReference>
<evidence type="ECO:0000313" key="3">
    <source>
        <dbReference type="EMBL" id="RFT07390.1"/>
    </source>
</evidence>
<dbReference type="Proteomes" id="UP000260649">
    <property type="component" value="Unassembled WGS sequence"/>
</dbReference>
<dbReference type="AlphaFoldDB" id="A0A3E2B5S3"/>
<comment type="caution">
    <text evidence="3">The sequence shown here is derived from an EMBL/GenBank/DDBJ whole genome shotgun (WGS) entry which is preliminary data.</text>
</comment>
<evidence type="ECO:0000313" key="4">
    <source>
        <dbReference type="Proteomes" id="UP000260649"/>
    </source>
</evidence>
<feature type="chain" id="PRO_5017592316" evidence="2">
    <location>
        <begin position="22"/>
        <end position="176"/>
    </location>
</feature>
<dbReference type="GeneID" id="97994451"/>
<dbReference type="PROSITE" id="PS51257">
    <property type="entry name" value="PROKAR_LIPOPROTEIN"/>
    <property type="match status" value="1"/>
</dbReference>
<sequence length="176" mass="18574">MKRIVSLAAIVLTLTMALSLAACGEEPGTNENTENGQNQTSSNETGKTVDLAALRTQFVTDYSLTDVLEVETEGLNNLYGITEDMVKNSASFSASSGAAFAQEVVMVEAVDESAAATVAEKLETRLSTIAEQAASYDPDSLALAEKCKVVTDGVYVGMFFSSHYDDMAAAFQSALS</sequence>
<keyword evidence="4" id="KW-1185">Reference proteome</keyword>
<dbReference type="OrthoDB" id="1853311at2"/>